<dbReference type="InterPro" id="IPR006143">
    <property type="entry name" value="RND_pump_MFP"/>
</dbReference>
<keyword evidence="7" id="KW-1185">Reference proteome</keyword>
<feature type="domain" description="Multidrug resistance protein MdtA-like C-terminal permuted SH3" evidence="5">
    <location>
        <begin position="278"/>
        <end position="339"/>
    </location>
</feature>
<dbReference type="Gene3D" id="2.40.50.100">
    <property type="match status" value="1"/>
</dbReference>
<accession>A0ABQ1XJZ9</accession>
<feature type="coiled-coil region" evidence="2">
    <location>
        <begin position="93"/>
        <end position="120"/>
    </location>
</feature>
<dbReference type="InterPro" id="IPR058627">
    <property type="entry name" value="MdtA-like_C"/>
</dbReference>
<name>A0ABQ1XJZ9_9PROT</name>
<evidence type="ECO:0000256" key="1">
    <source>
        <dbReference type="ARBA" id="ARBA00009477"/>
    </source>
</evidence>
<reference evidence="7" key="1">
    <citation type="journal article" date="2019" name="Int. J. Syst. Evol. Microbiol.">
        <title>The Global Catalogue of Microorganisms (GCM) 10K type strain sequencing project: providing services to taxonomists for standard genome sequencing and annotation.</title>
        <authorList>
            <consortium name="The Broad Institute Genomics Platform"/>
            <consortium name="The Broad Institute Genome Sequencing Center for Infectious Disease"/>
            <person name="Wu L."/>
            <person name="Ma J."/>
        </authorList>
    </citation>
    <scope>NUCLEOTIDE SEQUENCE [LARGE SCALE GENOMIC DNA]</scope>
    <source>
        <strain evidence="7">CGMCC 1.12766</strain>
    </source>
</reference>
<evidence type="ECO:0000256" key="3">
    <source>
        <dbReference type="SAM" id="SignalP"/>
    </source>
</evidence>
<dbReference type="Gene3D" id="2.40.420.20">
    <property type="match status" value="1"/>
</dbReference>
<dbReference type="Pfam" id="PF25967">
    <property type="entry name" value="RND-MFP_C"/>
    <property type="match status" value="1"/>
</dbReference>
<evidence type="ECO:0000256" key="2">
    <source>
        <dbReference type="SAM" id="Coils"/>
    </source>
</evidence>
<dbReference type="Pfam" id="PF25954">
    <property type="entry name" value="Beta-barrel_RND_2"/>
    <property type="match status" value="1"/>
</dbReference>
<evidence type="ECO:0000259" key="5">
    <source>
        <dbReference type="Pfam" id="PF25967"/>
    </source>
</evidence>
<dbReference type="Proteomes" id="UP000648722">
    <property type="component" value="Unassembled WGS sequence"/>
</dbReference>
<feature type="signal peptide" evidence="3">
    <location>
        <begin position="1"/>
        <end position="26"/>
    </location>
</feature>
<sequence>MKTRYLLPTATVLAAALLAACSDVGATPEETLRTARIETVAAPTGLARREFVGRVEARYSVDLAFQVSGRLAEFAIPEGQMVEEGTLIARLEDQDYERALREARVQLQQARTNLERQQTLHERGIASDAALEDARTAFELRSVALDTMRQNLSYATIEAPFTGLLSRRLVDNFTTLSAGQPVARLQDLSELRVAIAVPESLIATLERPDSYTISARFPFMAEREFPLQFRELIAEADAASQTYKVMFALPDSLPGNILPGMTVNVRVQLDQESLPGGDAVRIPVTALAALPEGGFQVWVFDPDTSAVTARPVRTSRVEGNSVLVLDGVQAGEQIVTAGVNALREGMRVRPMSSSGAMAANGAAR</sequence>
<evidence type="ECO:0000313" key="7">
    <source>
        <dbReference type="Proteomes" id="UP000648722"/>
    </source>
</evidence>
<feature type="domain" description="CusB-like beta-barrel" evidence="4">
    <location>
        <begin position="193"/>
        <end position="268"/>
    </location>
</feature>
<feature type="chain" id="PRO_5047049449" evidence="3">
    <location>
        <begin position="27"/>
        <end position="364"/>
    </location>
</feature>
<protein>
    <submittedName>
        <fullName evidence="6">Hemolysin secretion protein D</fullName>
    </submittedName>
</protein>
<dbReference type="RefSeq" id="WP_188451391.1">
    <property type="nucleotide sequence ID" value="NZ_BMFS01000003.1"/>
</dbReference>
<comment type="similarity">
    <text evidence="1">Belongs to the membrane fusion protein (MFP) (TC 8.A.1) family.</text>
</comment>
<dbReference type="Gene3D" id="2.40.30.170">
    <property type="match status" value="1"/>
</dbReference>
<comment type="caution">
    <text evidence="6">The sequence shown here is derived from an EMBL/GenBank/DDBJ whole genome shotgun (WGS) entry which is preliminary data.</text>
</comment>
<dbReference type="InterPro" id="IPR058792">
    <property type="entry name" value="Beta-barrel_RND_2"/>
</dbReference>
<dbReference type="EMBL" id="BMFS01000003">
    <property type="protein sequence ID" value="GGG95780.1"/>
    <property type="molecule type" value="Genomic_DNA"/>
</dbReference>
<keyword evidence="2" id="KW-0175">Coiled coil</keyword>
<organism evidence="6 7">
    <name type="scientific">Glycocaulis albus</name>
    <dbReference type="NCBI Taxonomy" id="1382801"/>
    <lineage>
        <taxon>Bacteria</taxon>
        <taxon>Pseudomonadati</taxon>
        <taxon>Pseudomonadota</taxon>
        <taxon>Alphaproteobacteria</taxon>
        <taxon>Maricaulales</taxon>
        <taxon>Maricaulaceae</taxon>
        <taxon>Glycocaulis</taxon>
    </lineage>
</organism>
<gene>
    <name evidence="6" type="ORF">GCM10007420_09240</name>
</gene>
<keyword evidence="3" id="KW-0732">Signal</keyword>
<evidence type="ECO:0000313" key="6">
    <source>
        <dbReference type="EMBL" id="GGG95780.1"/>
    </source>
</evidence>
<dbReference type="SUPFAM" id="SSF111369">
    <property type="entry name" value="HlyD-like secretion proteins"/>
    <property type="match status" value="1"/>
</dbReference>
<dbReference type="Gene3D" id="1.10.287.470">
    <property type="entry name" value="Helix hairpin bin"/>
    <property type="match status" value="1"/>
</dbReference>
<dbReference type="PANTHER" id="PTHR30469:SF20">
    <property type="entry name" value="EFFLUX RND TRANSPORTER PERIPLASMIC ADAPTOR SUBUNIT"/>
    <property type="match status" value="1"/>
</dbReference>
<proteinExistence type="inferred from homology"/>
<evidence type="ECO:0000259" key="4">
    <source>
        <dbReference type="Pfam" id="PF25954"/>
    </source>
</evidence>
<dbReference type="NCBIfam" id="TIGR01730">
    <property type="entry name" value="RND_mfp"/>
    <property type="match status" value="1"/>
</dbReference>
<dbReference type="PANTHER" id="PTHR30469">
    <property type="entry name" value="MULTIDRUG RESISTANCE PROTEIN MDTA"/>
    <property type="match status" value="1"/>
</dbReference>
<dbReference type="PROSITE" id="PS51257">
    <property type="entry name" value="PROKAR_LIPOPROTEIN"/>
    <property type="match status" value="1"/>
</dbReference>